<evidence type="ECO:0000256" key="10">
    <source>
        <dbReference type="SAM" id="Phobius"/>
    </source>
</evidence>
<dbReference type="PANTHER" id="PTHR24240">
    <property type="entry name" value="OPSIN"/>
    <property type="match status" value="1"/>
</dbReference>
<accession>A0A059NTD4</accession>
<evidence type="ECO:0000256" key="5">
    <source>
        <dbReference type="ARBA" id="ARBA00023136"/>
    </source>
</evidence>
<name>A0A059NTD4_TRICY</name>
<evidence type="ECO:0000256" key="2">
    <source>
        <dbReference type="ARBA" id="ARBA00022692"/>
    </source>
</evidence>
<feature type="transmembrane region" description="Helical" evidence="10">
    <location>
        <begin position="109"/>
        <end position="129"/>
    </location>
</feature>
<keyword evidence="4 8" id="KW-0297">G-protein coupled receptor</keyword>
<evidence type="ECO:0000256" key="8">
    <source>
        <dbReference type="RuleBase" id="RU000688"/>
    </source>
</evidence>
<dbReference type="InterPro" id="IPR050125">
    <property type="entry name" value="GPCR_opsins"/>
</dbReference>
<sequence length="349" mass="39945">MTLLVNTTNVSFAPSSGNVVTAEGELLPVAAQIVLTLIIGTITIIGVPSNLLVIYIFSKIYRNSPTTINLMIVSITTTDFMLYTFGGPVHTVSYILGKWYLRTLRMPVLRIWVHFCSVASLSHLVVISIERYLVVKYNVKKDQRAFWKQLLLVSTAWLYAIFWAILPFFGWSSYELEGVHTGCAPKWVSREIIDTTYNITLIFTEFIFPLMVIVWAYWKLIRKIKEHNAHISVTNSSEQALIRGRMIMKSTTRLIVLMVGAYTFSWLPYSAICVWAMLVQKRDFPPLAAAVPALFAKSSVIWNPLIYGMKHAGFRNELAKLWERLRSKSQVRPNDKPKKPKVEFQEDEE</sequence>
<feature type="transmembrane region" description="Helical" evidence="10">
    <location>
        <begin position="68"/>
        <end position="89"/>
    </location>
</feature>
<dbReference type="Pfam" id="PF00001">
    <property type="entry name" value="7tm_1"/>
    <property type="match status" value="1"/>
</dbReference>
<keyword evidence="6 8" id="KW-0675">Receptor</keyword>
<dbReference type="PROSITE" id="PS50262">
    <property type="entry name" value="G_PROTEIN_RECEP_F1_2"/>
    <property type="match status" value="1"/>
</dbReference>
<feature type="transmembrane region" description="Helical" evidence="10">
    <location>
        <begin position="254"/>
        <end position="278"/>
    </location>
</feature>
<dbReference type="PROSITE" id="PS00237">
    <property type="entry name" value="G_PROTEIN_RECEP_F1_1"/>
    <property type="match status" value="1"/>
</dbReference>
<dbReference type="AlphaFoldDB" id="A0A059NTD4"/>
<dbReference type="PRINTS" id="PR00237">
    <property type="entry name" value="GPCRRHODOPSN"/>
</dbReference>
<dbReference type="GO" id="GO:0016020">
    <property type="term" value="C:membrane"/>
    <property type="evidence" value="ECO:0007669"/>
    <property type="project" value="UniProtKB-SubCell"/>
</dbReference>
<feature type="region of interest" description="Disordered" evidence="9">
    <location>
        <begin position="329"/>
        <end position="349"/>
    </location>
</feature>
<comment type="subcellular location">
    <subcellularLocation>
        <location evidence="1">Membrane</location>
        <topology evidence="1">Multi-pass membrane protein</topology>
    </subcellularLocation>
</comment>
<feature type="transmembrane region" description="Helical" evidence="10">
    <location>
        <begin position="150"/>
        <end position="171"/>
    </location>
</feature>
<feature type="transmembrane region" description="Helical" evidence="10">
    <location>
        <begin position="33"/>
        <end position="56"/>
    </location>
</feature>
<dbReference type="SUPFAM" id="SSF81321">
    <property type="entry name" value="Family A G protein-coupled receptor-like"/>
    <property type="match status" value="1"/>
</dbReference>
<dbReference type="GO" id="GO:0004930">
    <property type="term" value="F:G protein-coupled receptor activity"/>
    <property type="evidence" value="ECO:0007669"/>
    <property type="project" value="UniProtKB-KW"/>
</dbReference>
<proteinExistence type="inferred from homology"/>
<evidence type="ECO:0000256" key="4">
    <source>
        <dbReference type="ARBA" id="ARBA00023040"/>
    </source>
</evidence>
<dbReference type="CDD" id="cd14969">
    <property type="entry name" value="7tmA_Opsins_type2_animals"/>
    <property type="match status" value="1"/>
</dbReference>
<dbReference type="EMBL" id="JQ968431">
    <property type="protein sequence ID" value="AGB67503.1"/>
    <property type="molecule type" value="Genomic_DNA"/>
</dbReference>
<evidence type="ECO:0000256" key="6">
    <source>
        <dbReference type="ARBA" id="ARBA00023170"/>
    </source>
</evidence>
<feature type="compositionally biased region" description="Basic and acidic residues" evidence="9">
    <location>
        <begin position="333"/>
        <end position="349"/>
    </location>
</feature>
<evidence type="ECO:0000256" key="7">
    <source>
        <dbReference type="ARBA" id="ARBA00023224"/>
    </source>
</evidence>
<evidence type="ECO:0000313" key="12">
    <source>
        <dbReference type="EMBL" id="AGB67503.1"/>
    </source>
</evidence>
<organism evidence="12">
    <name type="scientific">Tripedalia cystophora</name>
    <name type="common">Mangrove box jellyfish</name>
    <dbReference type="NCBI Taxonomy" id="6141"/>
    <lineage>
        <taxon>Eukaryota</taxon>
        <taxon>Metazoa</taxon>
        <taxon>Cnidaria</taxon>
        <taxon>Cubozoa</taxon>
        <taxon>Carybdeida</taxon>
        <taxon>Tripedaliidae</taxon>
        <taxon>Tripedalia</taxon>
    </lineage>
</organism>
<dbReference type="Gene3D" id="1.20.1070.10">
    <property type="entry name" value="Rhodopsin 7-helix transmembrane proteins"/>
    <property type="match status" value="1"/>
</dbReference>
<protein>
    <submittedName>
        <fullName evidence="12">C-like opsin</fullName>
    </submittedName>
</protein>
<reference evidence="12" key="1">
    <citation type="journal article" date="2015" name="Sci. Rep.">
        <title>Cubozoan genome illuminates functional diversification of opsins and photoreceptor evolution.</title>
        <authorList>
            <person name="Liegertova M."/>
            <person name="Pergner J."/>
            <person name="Kozmikova I."/>
            <person name="Fabian P."/>
            <person name="Pombinho A.R."/>
            <person name="Strnad H."/>
            <person name="Paces J."/>
            <person name="Vlcek C."/>
            <person name="Bartunek P."/>
            <person name="Kozmik Z."/>
        </authorList>
    </citation>
    <scope>NUCLEOTIDE SEQUENCE</scope>
</reference>
<feature type="transmembrane region" description="Helical" evidence="10">
    <location>
        <begin position="197"/>
        <end position="218"/>
    </location>
</feature>
<feature type="domain" description="G-protein coupled receptors family 1 profile" evidence="11">
    <location>
        <begin position="49"/>
        <end position="307"/>
    </location>
</feature>
<evidence type="ECO:0000256" key="3">
    <source>
        <dbReference type="ARBA" id="ARBA00022989"/>
    </source>
</evidence>
<dbReference type="InterPro" id="IPR017452">
    <property type="entry name" value="GPCR_Rhodpsn_7TM"/>
</dbReference>
<feature type="transmembrane region" description="Helical" evidence="10">
    <location>
        <begin position="284"/>
        <end position="305"/>
    </location>
</feature>
<gene>
    <name evidence="12" type="primary">op2</name>
</gene>
<evidence type="ECO:0000259" key="11">
    <source>
        <dbReference type="PROSITE" id="PS50262"/>
    </source>
</evidence>
<keyword evidence="2 8" id="KW-0812">Transmembrane</keyword>
<keyword evidence="3 10" id="KW-1133">Transmembrane helix</keyword>
<keyword evidence="5 10" id="KW-0472">Membrane</keyword>
<keyword evidence="7 8" id="KW-0807">Transducer</keyword>
<evidence type="ECO:0000256" key="9">
    <source>
        <dbReference type="SAM" id="MobiDB-lite"/>
    </source>
</evidence>
<dbReference type="InterPro" id="IPR000276">
    <property type="entry name" value="GPCR_Rhodpsn"/>
</dbReference>
<comment type="similarity">
    <text evidence="8">Belongs to the G-protein coupled receptor 1 family.</text>
</comment>
<evidence type="ECO:0000256" key="1">
    <source>
        <dbReference type="ARBA" id="ARBA00004141"/>
    </source>
</evidence>